<keyword evidence="1" id="KW-0812">Transmembrane</keyword>
<dbReference type="InterPro" id="IPR010559">
    <property type="entry name" value="Sig_transdc_His_kin_internal"/>
</dbReference>
<keyword evidence="1" id="KW-1133">Transmembrane helix</keyword>
<dbReference type="RefSeq" id="WP_343791457.1">
    <property type="nucleotide sequence ID" value="NZ_BAAAEU010000015.1"/>
</dbReference>
<feature type="transmembrane region" description="Helical" evidence="1">
    <location>
        <begin position="43"/>
        <end position="66"/>
    </location>
</feature>
<keyword evidence="4" id="KW-1185">Reference proteome</keyword>
<feature type="transmembrane region" description="Helical" evidence="1">
    <location>
        <begin position="12"/>
        <end position="31"/>
    </location>
</feature>
<dbReference type="SUPFAM" id="SSF55874">
    <property type="entry name" value="ATPase domain of HSP90 chaperone/DNA topoisomerase II/histidine kinase"/>
    <property type="match status" value="1"/>
</dbReference>
<accession>A0ABP3TWS9</accession>
<protein>
    <submittedName>
        <fullName evidence="3">Histidine kinase</fullName>
    </submittedName>
</protein>
<name>A0ABP3TWS9_9GAMM</name>
<comment type="caution">
    <text evidence="3">The sequence shown here is derived from an EMBL/GenBank/DDBJ whole genome shotgun (WGS) entry which is preliminary data.</text>
</comment>
<feature type="transmembrane region" description="Helical" evidence="1">
    <location>
        <begin position="78"/>
        <end position="105"/>
    </location>
</feature>
<evidence type="ECO:0000313" key="4">
    <source>
        <dbReference type="Proteomes" id="UP001501523"/>
    </source>
</evidence>
<feature type="domain" description="Signal transduction histidine kinase internal region" evidence="2">
    <location>
        <begin position="169"/>
        <end position="249"/>
    </location>
</feature>
<gene>
    <name evidence="3" type="ORF">GCM10009105_24280</name>
</gene>
<dbReference type="EMBL" id="BAAAEU010000015">
    <property type="protein sequence ID" value="GAA0717350.1"/>
    <property type="molecule type" value="Genomic_DNA"/>
</dbReference>
<feature type="transmembrane region" description="Helical" evidence="1">
    <location>
        <begin position="125"/>
        <end position="147"/>
    </location>
</feature>
<reference evidence="4" key="1">
    <citation type="journal article" date="2019" name="Int. J. Syst. Evol. Microbiol.">
        <title>The Global Catalogue of Microorganisms (GCM) 10K type strain sequencing project: providing services to taxonomists for standard genome sequencing and annotation.</title>
        <authorList>
            <consortium name="The Broad Institute Genomics Platform"/>
            <consortium name="The Broad Institute Genome Sequencing Center for Infectious Disease"/>
            <person name="Wu L."/>
            <person name="Ma J."/>
        </authorList>
    </citation>
    <scope>NUCLEOTIDE SEQUENCE [LARGE SCALE GENOMIC DNA]</scope>
    <source>
        <strain evidence="4">JCM 15421</strain>
    </source>
</reference>
<evidence type="ECO:0000313" key="3">
    <source>
        <dbReference type="EMBL" id="GAA0717350.1"/>
    </source>
</evidence>
<dbReference type="Proteomes" id="UP001501523">
    <property type="component" value="Unassembled WGS sequence"/>
</dbReference>
<evidence type="ECO:0000259" key="2">
    <source>
        <dbReference type="Pfam" id="PF06580"/>
    </source>
</evidence>
<proteinExistence type="predicted"/>
<dbReference type="Pfam" id="PF06580">
    <property type="entry name" value="His_kinase"/>
    <property type="match status" value="1"/>
</dbReference>
<dbReference type="InterPro" id="IPR036890">
    <property type="entry name" value="HATPase_C_sf"/>
</dbReference>
<dbReference type="PANTHER" id="PTHR34220:SF9">
    <property type="entry name" value="SIGNAL TRANSDUCTION HISTIDINE KINASE INTERNAL REGION DOMAIN-CONTAINING PROTEIN"/>
    <property type="match status" value="1"/>
</dbReference>
<keyword evidence="1" id="KW-0472">Membrane</keyword>
<dbReference type="PANTHER" id="PTHR34220">
    <property type="entry name" value="SENSOR HISTIDINE KINASE YPDA"/>
    <property type="match status" value="1"/>
</dbReference>
<dbReference type="GO" id="GO:0016301">
    <property type="term" value="F:kinase activity"/>
    <property type="evidence" value="ECO:0007669"/>
    <property type="project" value="UniProtKB-KW"/>
</dbReference>
<keyword evidence="3" id="KW-0418">Kinase</keyword>
<organism evidence="3 4">
    <name type="scientific">Dokdonella soli</name>
    <dbReference type="NCBI Taxonomy" id="529810"/>
    <lineage>
        <taxon>Bacteria</taxon>
        <taxon>Pseudomonadati</taxon>
        <taxon>Pseudomonadota</taxon>
        <taxon>Gammaproteobacteria</taxon>
        <taxon>Lysobacterales</taxon>
        <taxon>Rhodanobacteraceae</taxon>
        <taxon>Dokdonella</taxon>
    </lineage>
</organism>
<dbReference type="Gene3D" id="3.30.565.10">
    <property type="entry name" value="Histidine kinase-like ATPase, C-terminal domain"/>
    <property type="match status" value="1"/>
</dbReference>
<sequence>MTTGTNKAALHRWNAAIWLVIALFSATQTVFVMRAEGMHHAWAALYVVQVLMWLPWAIATPPVLALAQRFPIERPTPITFGLHVIACGSIDLAMSAWTALLEVWLNPWAINASPGRFMPLWFDHVYNGIFQSVFLYAAILAAGYIVLSRQRLAQQQIDTAVLGEALTRAQLEALRRQIEPHFLFNALNSVVALIREGRADTAASTLVALSDVLRGLMDSSGRQEVALAEELGFLDRYLEIQKVRFADRLCIEIHIADELLSARVPCLVLQPLVENAIRHGIAKHAGGGSVRIAAVRANGRLDLSVYNDGPQLGDVHEDSGVGLANVRARLRGLYGDEFAFALRNANPGVEANVSLPYRAE</sequence>
<dbReference type="InterPro" id="IPR050640">
    <property type="entry name" value="Bact_2-comp_sensor_kinase"/>
</dbReference>
<keyword evidence="3" id="KW-0808">Transferase</keyword>
<evidence type="ECO:0000256" key="1">
    <source>
        <dbReference type="SAM" id="Phobius"/>
    </source>
</evidence>